<feature type="compositionally biased region" description="Polar residues" evidence="1">
    <location>
        <begin position="149"/>
        <end position="158"/>
    </location>
</feature>
<feature type="region of interest" description="Disordered" evidence="1">
    <location>
        <begin position="184"/>
        <end position="205"/>
    </location>
</feature>
<keyword evidence="4" id="KW-1185">Reference proteome</keyword>
<evidence type="ECO:0000256" key="1">
    <source>
        <dbReference type="SAM" id="MobiDB-lite"/>
    </source>
</evidence>
<sequence length="383" mass="42576">RSTSSNNRGRTRRPARSRTPSPSKPTPQTYRTRNLHHANVFVETLPNLPCAIDNAMREILGINSWDEQPAVLEQRLDTVAAWYQAESQRNTQNVSIEGDWKFSLFGLVRQLSDPSASDLKAHISEKVWNPDLKPKSSLLDNNRDEDSGGTHTPRLSQTALPCFSPADAAYAVAGFARPVPYLPPDSDSAAPTTSTEAADPYHISTPKPDITVGIAHTGFIPQHQRRLVDHQASGSILSDPHTPDMDIRFPFLIVETKGLSANGTLVNAQNQAAVSGASMLAILQDLNNQADWNIRPAIESESTTLQKSPRLCFSVVTAGPTNEVCVHFIYLGAFHMHCIRSCRTTHRRDTREFVHLLDRIFEWGRGVYKSSIVRRLDQVPRCE</sequence>
<dbReference type="EMBL" id="ML976221">
    <property type="protein sequence ID" value="KAF1935974.1"/>
    <property type="molecule type" value="Genomic_DNA"/>
</dbReference>
<evidence type="ECO:0000259" key="2">
    <source>
        <dbReference type="Pfam" id="PF25545"/>
    </source>
</evidence>
<evidence type="ECO:0000313" key="4">
    <source>
        <dbReference type="Proteomes" id="UP000800038"/>
    </source>
</evidence>
<dbReference type="InterPro" id="IPR057684">
    <property type="entry name" value="DUF7924"/>
</dbReference>
<gene>
    <name evidence="3" type="ORF">EJ02DRAFT_360247</name>
</gene>
<feature type="domain" description="DUF7924" evidence="2">
    <location>
        <begin position="197"/>
        <end position="365"/>
    </location>
</feature>
<feature type="non-terminal residue" evidence="3">
    <location>
        <position position="1"/>
    </location>
</feature>
<protein>
    <recommendedName>
        <fullName evidence="2">DUF7924 domain-containing protein</fullName>
    </recommendedName>
</protein>
<evidence type="ECO:0000313" key="3">
    <source>
        <dbReference type="EMBL" id="KAF1935974.1"/>
    </source>
</evidence>
<reference evidence="3" key="1">
    <citation type="journal article" date="2020" name="Stud. Mycol.">
        <title>101 Dothideomycetes genomes: a test case for predicting lifestyles and emergence of pathogens.</title>
        <authorList>
            <person name="Haridas S."/>
            <person name="Albert R."/>
            <person name="Binder M."/>
            <person name="Bloem J."/>
            <person name="Labutti K."/>
            <person name="Salamov A."/>
            <person name="Andreopoulos B."/>
            <person name="Baker S."/>
            <person name="Barry K."/>
            <person name="Bills G."/>
            <person name="Bluhm B."/>
            <person name="Cannon C."/>
            <person name="Castanera R."/>
            <person name="Culley D."/>
            <person name="Daum C."/>
            <person name="Ezra D."/>
            <person name="Gonzalez J."/>
            <person name="Henrissat B."/>
            <person name="Kuo A."/>
            <person name="Liang C."/>
            <person name="Lipzen A."/>
            <person name="Lutzoni F."/>
            <person name="Magnuson J."/>
            <person name="Mondo S."/>
            <person name="Nolan M."/>
            <person name="Ohm R."/>
            <person name="Pangilinan J."/>
            <person name="Park H.-J."/>
            <person name="Ramirez L."/>
            <person name="Alfaro M."/>
            <person name="Sun H."/>
            <person name="Tritt A."/>
            <person name="Yoshinaga Y."/>
            <person name="Zwiers L.-H."/>
            <person name="Turgeon B."/>
            <person name="Goodwin S."/>
            <person name="Spatafora J."/>
            <person name="Crous P."/>
            <person name="Grigoriev I."/>
        </authorList>
    </citation>
    <scope>NUCLEOTIDE SEQUENCE</scope>
    <source>
        <strain evidence="3">CBS 161.51</strain>
    </source>
</reference>
<organism evidence="3 4">
    <name type="scientific">Clathrospora elynae</name>
    <dbReference type="NCBI Taxonomy" id="706981"/>
    <lineage>
        <taxon>Eukaryota</taxon>
        <taxon>Fungi</taxon>
        <taxon>Dikarya</taxon>
        <taxon>Ascomycota</taxon>
        <taxon>Pezizomycotina</taxon>
        <taxon>Dothideomycetes</taxon>
        <taxon>Pleosporomycetidae</taxon>
        <taxon>Pleosporales</taxon>
        <taxon>Diademaceae</taxon>
        <taxon>Clathrospora</taxon>
    </lineage>
</organism>
<name>A0A6A5S8V9_9PLEO</name>
<feature type="region of interest" description="Disordered" evidence="1">
    <location>
        <begin position="1"/>
        <end position="30"/>
    </location>
</feature>
<dbReference type="Proteomes" id="UP000800038">
    <property type="component" value="Unassembled WGS sequence"/>
</dbReference>
<dbReference type="Pfam" id="PF25545">
    <property type="entry name" value="DUF7924"/>
    <property type="match status" value="1"/>
</dbReference>
<dbReference type="OrthoDB" id="5372703at2759"/>
<accession>A0A6A5S8V9</accession>
<proteinExistence type="predicted"/>
<feature type="region of interest" description="Disordered" evidence="1">
    <location>
        <begin position="133"/>
        <end position="158"/>
    </location>
</feature>
<dbReference type="AlphaFoldDB" id="A0A6A5S8V9"/>